<evidence type="ECO:0000313" key="6">
    <source>
        <dbReference type="EMBL" id="VEJ09913.1"/>
    </source>
</evidence>
<evidence type="ECO:0000259" key="5">
    <source>
        <dbReference type="SMART" id="SM00014"/>
    </source>
</evidence>
<evidence type="ECO:0000256" key="1">
    <source>
        <dbReference type="ARBA" id="ARBA00012374"/>
    </source>
</evidence>
<dbReference type="GO" id="GO:0050380">
    <property type="term" value="F:undecaprenyl-diphosphatase activity"/>
    <property type="evidence" value="ECO:0007669"/>
    <property type="project" value="UniProtKB-EC"/>
</dbReference>
<keyword evidence="4" id="KW-0472">Membrane</keyword>
<feature type="transmembrane region" description="Helical" evidence="4">
    <location>
        <begin position="186"/>
        <end position="205"/>
    </location>
</feature>
<reference evidence="6 7" key="1">
    <citation type="submission" date="2018-12" db="EMBL/GenBank/DDBJ databases">
        <authorList>
            <consortium name="Pathogen Informatics"/>
        </authorList>
    </citation>
    <scope>NUCLEOTIDE SEQUENCE [LARGE SCALE GENOMIC DNA]</scope>
    <source>
        <strain evidence="6 7">NCTC12871</strain>
    </source>
</reference>
<keyword evidence="7" id="KW-1185">Reference proteome</keyword>
<feature type="transmembrane region" description="Helical" evidence="4">
    <location>
        <begin position="211"/>
        <end position="231"/>
    </location>
</feature>
<feature type="transmembrane region" description="Helical" evidence="4">
    <location>
        <begin position="160"/>
        <end position="179"/>
    </location>
</feature>
<dbReference type="PANTHER" id="PTHR14969">
    <property type="entry name" value="SPHINGOSINE-1-PHOSPHATE PHOSPHOHYDROLASE"/>
    <property type="match status" value="1"/>
</dbReference>
<organism evidence="6 7">
    <name type="scientific">Actinobacillus delphinicola</name>
    <dbReference type="NCBI Taxonomy" id="51161"/>
    <lineage>
        <taxon>Bacteria</taxon>
        <taxon>Pseudomonadati</taxon>
        <taxon>Pseudomonadota</taxon>
        <taxon>Gammaproteobacteria</taxon>
        <taxon>Pasteurellales</taxon>
        <taxon>Pasteurellaceae</taxon>
        <taxon>Actinobacillus</taxon>
    </lineage>
</organism>
<evidence type="ECO:0000313" key="7">
    <source>
        <dbReference type="Proteomes" id="UP000279799"/>
    </source>
</evidence>
<protein>
    <recommendedName>
        <fullName evidence="1">undecaprenyl-diphosphate phosphatase</fullName>
        <ecNumber evidence="1">3.6.1.27</ecNumber>
    </recommendedName>
    <alternativeName>
        <fullName evidence="2">Undecaprenyl pyrophosphate phosphatase</fullName>
    </alternativeName>
</protein>
<evidence type="ECO:0000256" key="4">
    <source>
        <dbReference type="SAM" id="Phobius"/>
    </source>
</evidence>
<dbReference type="Pfam" id="PF01569">
    <property type="entry name" value="PAP2"/>
    <property type="match status" value="1"/>
</dbReference>
<dbReference type="AlphaFoldDB" id="A0A448TVG3"/>
<dbReference type="EMBL" id="LR134510">
    <property type="protein sequence ID" value="VEJ09913.1"/>
    <property type="molecule type" value="Genomic_DNA"/>
</dbReference>
<dbReference type="InterPro" id="IPR036938">
    <property type="entry name" value="PAP2/HPO_sf"/>
</dbReference>
<proteinExistence type="predicted"/>
<dbReference type="PANTHER" id="PTHR14969:SF54">
    <property type="entry name" value="PHOSPHATIDYLGLYCEROPHOSPHATASE B"/>
    <property type="match status" value="1"/>
</dbReference>
<dbReference type="EC" id="3.6.1.27" evidence="1"/>
<name>A0A448TVG3_9PAST</name>
<keyword evidence="6" id="KW-0378">Hydrolase</keyword>
<dbReference type="Proteomes" id="UP000279799">
    <property type="component" value="Chromosome"/>
</dbReference>
<evidence type="ECO:0000256" key="2">
    <source>
        <dbReference type="ARBA" id="ARBA00032707"/>
    </source>
</evidence>
<sequence>MLKRLSMYAALLFLVPLIVLVSGWHWHETQDYGMISHLLYWVTETASKPYFIITSILFAAFYFFAIKDKKTAIKVIVIMAISLIVALGMKIEAKKAVQETRPFMSQVLKGVPNPETFYSLKKSVRAVEVKEYYKQYAPNVPQWLVNHRSHETSFSFPSGHSTFVTGWVLLAVGFSLLLGNSKALRYFANFLTVWAILVLVSRVQLGMHYPWDEMGAIVMTWIWMLIVFFFVQKKKWIQQ</sequence>
<keyword evidence="4" id="KW-0812">Transmembrane</keyword>
<dbReference type="GO" id="GO:0005886">
    <property type="term" value="C:plasma membrane"/>
    <property type="evidence" value="ECO:0007669"/>
    <property type="project" value="TreeGrafter"/>
</dbReference>
<feature type="domain" description="Phosphatidic acid phosphatase type 2/haloperoxidase" evidence="5">
    <location>
        <begin position="76"/>
        <end position="228"/>
    </location>
</feature>
<dbReference type="KEGG" id="adp:NCTC12871_01402"/>
<dbReference type="RefSeq" id="WP_126600229.1">
    <property type="nucleotide sequence ID" value="NZ_LR134510.1"/>
</dbReference>
<feature type="transmembrane region" description="Helical" evidence="4">
    <location>
        <begin position="47"/>
        <end position="65"/>
    </location>
</feature>
<evidence type="ECO:0000256" key="3">
    <source>
        <dbReference type="ARBA" id="ARBA00047594"/>
    </source>
</evidence>
<comment type="catalytic activity">
    <reaction evidence="3">
        <text>di-trans,octa-cis-undecaprenyl diphosphate + H2O = di-trans,octa-cis-undecaprenyl phosphate + phosphate + H(+)</text>
        <dbReference type="Rhea" id="RHEA:28094"/>
        <dbReference type="ChEBI" id="CHEBI:15377"/>
        <dbReference type="ChEBI" id="CHEBI:15378"/>
        <dbReference type="ChEBI" id="CHEBI:43474"/>
        <dbReference type="ChEBI" id="CHEBI:58405"/>
        <dbReference type="ChEBI" id="CHEBI:60392"/>
        <dbReference type="EC" id="3.6.1.27"/>
    </reaction>
</comment>
<gene>
    <name evidence="6" type="primary">pgpB</name>
    <name evidence="6" type="ORF">NCTC12871_01402</name>
</gene>
<dbReference type="OrthoDB" id="5586741at2"/>
<dbReference type="CDD" id="cd01610">
    <property type="entry name" value="PAP2_like"/>
    <property type="match status" value="1"/>
</dbReference>
<dbReference type="Gene3D" id="1.20.144.10">
    <property type="entry name" value="Phosphatidic acid phosphatase type 2/haloperoxidase"/>
    <property type="match status" value="1"/>
</dbReference>
<keyword evidence="4" id="KW-1133">Transmembrane helix</keyword>
<dbReference type="SUPFAM" id="SSF48317">
    <property type="entry name" value="Acid phosphatase/Vanadium-dependent haloperoxidase"/>
    <property type="match status" value="1"/>
</dbReference>
<accession>A0A448TVG3</accession>
<dbReference type="InterPro" id="IPR000326">
    <property type="entry name" value="PAP2/HPO"/>
</dbReference>
<dbReference type="SMART" id="SM00014">
    <property type="entry name" value="acidPPc"/>
    <property type="match status" value="1"/>
</dbReference>
<feature type="transmembrane region" description="Helical" evidence="4">
    <location>
        <begin position="72"/>
        <end position="91"/>
    </location>
</feature>